<evidence type="ECO:0000313" key="2">
    <source>
        <dbReference type="Proteomes" id="UP000186922"/>
    </source>
</evidence>
<name>A0A1D1UCT0_RAMVA</name>
<dbReference type="EMBL" id="BDGG01000001">
    <property type="protein sequence ID" value="GAU87619.1"/>
    <property type="molecule type" value="Genomic_DNA"/>
</dbReference>
<protein>
    <submittedName>
        <fullName evidence="1">Uncharacterized protein</fullName>
    </submittedName>
</protein>
<keyword evidence="2" id="KW-1185">Reference proteome</keyword>
<evidence type="ECO:0000313" key="1">
    <source>
        <dbReference type="EMBL" id="GAU87619.1"/>
    </source>
</evidence>
<reference evidence="1 2" key="1">
    <citation type="journal article" date="2016" name="Nat. Commun.">
        <title>Extremotolerant tardigrade genome and improved radiotolerance of human cultured cells by tardigrade-unique protein.</title>
        <authorList>
            <person name="Hashimoto T."/>
            <person name="Horikawa D.D."/>
            <person name="Saito Y."/>
            <person name="Kuwahara H."/>
            <person name="Kozuka-Hata H."/>
            <person name="Shin-I T."/>
            <person name="Minakuchi Y."/>
            <person name="Ohishi K."/>
            <person name="Motoyama A."/>
            <person name="Aizu T."/>
            <person name="Enomoto A."/>
            <person name="Kondo K."/>
            <person name="Tanaka S."/>
            <person name="Hara Y."/>
            <person name="Koshikawa S."/>
            <person name="Sagara H."/>
            <person name="Miura T."/>
            <person name="Yokobori S."/>
            <person name="Miyagawa K."/>
            <person name="Suzuki Y."/>
            <person name="Kubo T."/>
            <person name="Oyama M."/>
            <person name="Kohara Y."/>
            <person name="Fujiyama A."/>
            <person name="Arakawa K."/>
            <person name="Katayama T."/>
            <person name="Toyoda A."/>
            <person name="Kunieda T."/>
        </authorList>
    </citation>
    <scope>NUCLEOTIDE SEQUENCE [LARGE SCALE GENOMIC DNA]</scope>
    <source>
        <strain evidence="1 2">YOKOZUNA-1</strain>
    </source>
</reference>
<organism evidence="1 2">
    <name type="scientific">Ramazzottius varieornatus</name>
    <name type="common">Water bear</name>
    <name type="synonym">Tardigrade</name>
    <dbReference type="NCBI Taxonomy" id="947166"/>
    <lineage>
        <taxon>Eukaryota</taxon>
        <taxon>Metazoa</taxon>
        <taxon>Ecdysozoa</taxon>
        <taxon>Tardigrada</taxon>
        <taxon>Eutardigrada</taxon>
        <taxon>Parachela</taxon>
        <taxon>Hypsibioidea</taxon>
        <taxon>Ramazzottiidae</taxon>
        <taxon>Ramazzottius</taxon>
    </lineage>
</organism>
<proteinExistence type="predicted"/>
<comment type="caution">
    <text evidence="1">The sequence shown here is derived from an EMBL/GenBank/DDBJ whole genome shotgun (WGS) entry which is preliminary data.</text>
</comment>
<dbReference type="Proteomes" id="UP000186922">
    <property type="component" value="Unassembled WGS sequence"/>
</dbReference>
<dbReference type="AlphaFoldDB" id="A0A1D1UCT0"/>
<accession>A0A1D1UCT0</accession>
<gene>
    <name evidence="1" type="primary">RvY_00438-1</name>
    <name evidence="1" type="synonym">RvY_00438.1</name>
    <name evidence="1" type="ORF">RvY_00438</name>
</gene>
<sequence length="149" mass="16021">MSKVTPDFIFSKDFMSSNNGTFCPSTKPDCNSAAHSGTPTYLSPFGVSIHPGLKSHTIRLLGIPTPGGPAPPGLYQTSNCGRKTESDIYRCNLNPIGHNAMGRTALQVHEPSTNWLRRVTNMDSLGCIVTPDASRVQNGDIVGVGYRGW</sequence>